<evidence type="ECO:0000313" key="2">
    <source>
        <dbReference type="Proteomes" id="UP001235712"/>
    </source>
</evidence>
<organism evidence="1 2">
    <name type="scientific">Kineosporia succinea</name>
    <dbReference type="NCBI Taxonomy" id="84632"/>
    <lineage>
        <taxon>Bacteria</taxon>
        <taxon>Bacillati</taxon>
        <taxon>Actinomycetota</taxon>
        <taxon>Actinomycetes</taxon>
        <taxon>Kineosporiales</taxon>
        <taxon>Kineosporiaceae</taxon>
        <taxon>Kineosporia</taxon>
    </lineage>
</organism>
<evidence type="ECO:0000313" key="1">
    <source>
        <dbReference type="EMBL" id="MDP9829406.1"/>
    </source>
</evidence>
<comment type="caution">
    <text evidence="1">The sequence shown here is derived from an EMBL/GenBank/DDBJ whole genome shotgun (WGS) entry which is preliminary data.</text>
</comment>
<dbReference type="EMBL" id="JAUSQZ010000001">
    <property type="protein sequence ID" value="MDP9829406.1"/>
    <property type="molecule type" value="Genomic_DNA"/>
</dbReference>
<protein>
    <submittedName>
        <fullName evidence="1">Lipid-binding transport protein (Tim44 family)</fullName>
    </submittedName>
</protein>
<accession>A0ABT9P9N2</accession>
<dbReference type="Proteomes" id="UP001235712">
    <property type="component" value="Unassembled WGS sequence"/>
</dbReference>
<reference evidence="1 2" key="1">
    <citation type="submission" date="2023-07" db="EMBL/GenBank/DDBJ databases">
        <title>Sequencing the genomes of 1000 actinobacteria strains.</title>
        <authorList>
            <person name="Klenk H.-P."/>
        </authorList>
    </citation>
    <scope>NUCLEOTIDE SEQUENCE [LARGE SCALE GENOMIC DNA]</scope>
    <source>
        <strain evidence="1 2">DSM 44388</strain>
    </source>
</reference>
<sequence length="90" mass="9962">MTEIPDAAVEAAFPHIKGLAGTRERENARASLEAAYPHLVAAAKREVLAELRERLETELCDYVENTRLNRVTKGIEIALSFIGDAERELA</sequence>
<keyword evidence="2" id="KW-1185">Reference proteome</keyword>
<dbReference type="RefSeq" id="WP_307247560.1">
    <property type="nucleotide sequence ID" value="NZ_JAUSQZ010000001.1"/>
</dbReference>
<name>A0ABT9P9N2_9ACTN</name>
<proteinExistence type="predicted"/>
<gene>
    <name evidence="1" type="ORF">J2S57_005155</name>
</gene>